<dbReference type="PANTHER" id="PTHR35789:SF1">
    <property type="entry name" value="SPORE GERMINATION PROTEIN B3"/>
    <property type="match status" value="1"/>
</dbReference>
<keyword evidence="3" id="KW-0309">Germination</keyword>
<dbReference type="RefSeq" id="WP_027447235.1">
    <property type="nucleotide sequence ID" value="NZ_AULJ01000054.1"/>
</dbReference>
<dbReference type="PANTHER" id="PTHR35789">
    <property type="entry name" value="SPORE GERMINATION PROTEIN B3"/>
    <property type="match status" value="1"/>
</dbReference>
<comment type="similarity">
    <text evidence="2">Belongs to the GerABKC lipoprotein family.</text>
</comment>
<dbReference type="AlphaFoldDB" id="A0A0A5FW76"/>
<comment type="subcellular location">
    <subcellularLocation>
        <location evidence="1">Membrane</location>
        <topology evidence="1">Lipid-anchor</topology>
    </subcellularLocation>
</comment>
<dbReference type="GO" id="GO:0016020">
    <property type="term" value="C:membrane"/>
    <property type="evidence" value="ECO:0007669"/>
    <property type="project" value="UniProtKB-SubCell"/>
</dbReference>
<proteinExistence type="inferred from homology"/>
<organism evidence="10 11">
    <name type="scientific">Pontibacillus marinus BH030004 = DSM 16465</name>
    <dbReference type="NCBI Taxonomy" id="1385511"/>
    <lineage>
        <taxon>Bacteria</taxon>
        <taxon>Bacillati</taxon>
        <taxon>Bacillota</taxon>
        <taxon>Bacilli</taxon>
        <taxon>Bacillales</taxon>
        <taxon>Bacillaceae</taxon>
        <taxon>Pontibacillus</taxon>
    </lineage>
</organism>
<dbReference type="GO" id="GO:0009847">
    <property type="term" value="P:spore germination"/>
    <property type="evidence" value="ECO:0007669"/>
    <property type="project" value="InterPro"/>
</dbReference>
<evidence type="ECO:0000259" key="9">
    <source>
        <dbReference type="Pfam" id="PF25198"/>
    </source>
</evidence>
<evidence type="ECO:0000313" key="11">
    <source>
        <dbReference type="Proteomes" id="UP000030403"/>
    </source>
</evidence>
<gene>
    <name evidence="10" type="ORF">N783_05090</name>
</gene>
<keyword evidence="5" id="KW-0472">Membrane</keyword>
<feature type="domain" description="Spore germination protein N-terminal" evidence="9">
    <location>
        <begin position="20"/>
        <end position="186"/>
    </location>
</feature>
<dbReference type="STRING" id="1385511.GCA_000425225_03707"/>
<dbReference type="InterPro" id="IPR046953">
    <property type="entry name" value="Spore_GerAC-like_C"/>
</dbReference>
<evidence type="ECO:0000256" key="5">
    <source>
        <dbReference type="ARBA" id="ARBA00023136"/>
    </source>
</evidence>
<dbReference type="InterPro" id="IPR057336">
    <property type="entry name" value="GerAC_N"/>
</dbReference>
<dbReference type="OrthoDB" id="2592518at2"/>
<evidence type="ECO:0000256" key="6">
    <source>
        <dbReference type="ARBA" id="ARBA00023139"/>
    </source>
</evidence>
<dbReference type="eggNOG" id="ENOG502Z9GR">
    <property type="taxonomic scope" value="Bacteria"/>
</dbReference>
<dbReference type="PROSITE" id="PS51257">
    <property type="entry name" value="PROKAR_LIPOPROTEIN"/>
    <property type="match status" value="1"/>
</dbReference>
<keyword evidence="6" id="KW-0564">Palmitate</keyword>
<evidence type="ECO:0008006" key="12">
    <source>
        <dbReference type="Google" id="ProtNLM"/>
    </source>
</evidence>
<evidence type="ECO:0000256" key="7">
    <source>
        <dbReference type="ARBA" id="ARBA00023288"/>
    </source>
</evidence>
<dbReference type="NCBIfam" id="TIGR02887">
    <property type="entry name" value="spore_ger_x_C"/>
    <property type="match status" value="1"/>
</dbReference>
<evidence type="ECO:0000313" key="10">
    <source>
        <dbReference type="EMBL" id="KGX83283.1"/>
    </source>
</evidence>
<protein>
    <recommendedName>
        <fullName evidence="12">Spore germination protein</fullName>
    </recommendedName>
</protein>
<sequence length="375" mass="42583">MKKFIPLLIVCILMTGCVEKKYIEKLGIVTTIGFDLLDDGFLQGTMAFFQFDPNAQNVSQIVTSTAKTSKGIRQDGNLKSSKKLVSGQLRLVVFGRKAAEKGLGRIIDTLARDAAISDILYLTVAEDRAQDIIQSNKMEDAPDIGAYLHGLIEKNIDDEVLPPSTLHHFTHDFHDVGLDPTLPMLGLSDNKPVIFHLALFQGDQFVTEIPVKQGFYLKLILDRFQAGHLELKLPKDPFLPHLRGRVNEDVEGVYITMDEIRSKSNITLTDPNALKYKVDIRLSTRIIEISEDIKLQERKVLKLMEEQLSKQLEENLKEFTELIIENKVDPVGFGRMYENSSRNIELTEKKWREMIPNIEVDFNVNAKILRHGIIK</sequence>
<accession>A0A0A5FW76</accession>
<feature type="domain" description="Spore germination GerAC-like C-terminal" evidence="8">
    <location>
        <begin position="197"/>
        <end position="372"/>
    </location>
</feature>
<dbReference type="Pfam" id="PF25198">
    <property type="entry name" value="Spore_GerAC_N"/>
    <property type="match status" value="1"/>
</dbReference>
<dbReference type="Pfam" id="PF05504">
    <property type="entry name" value="Spore_GerAC"/>
    <property type="match status" value="1"/>
</dbReference>
<evidence type="ECO:0000259" key="8">
    <source>
        <dbReference type="Pfam" id="PF05504"/>
    </source>
</evidence>
<comment type="caution">
    <text evidence="10">The sequence shown here is derived from an EMBL/GenBank/DDBJ whole genome shotgun (WGS) entry which is preliminary data.</text>
</comment>
<keyword evidence="7" id="KW-0449">Lipoprotein</keyword>
<name>A0A0A5FW76_9BACI</name>
<dbReference type="EMBL" id="AVPF01000125">
    <property type="protein sequence ID" value="KGX83283.1"/>
    <property type="molecule type" value="Genomic_DNA"/>
</dbReference>
<dbReference type="InterPro" id="IPR038501">
    <property type="entry name" value="Spore_GerAC_C_sf"/>
</dbReference>
<evidence type="ECO:0000256" key="2">
    <source>
        <dbReference type="ARBA" id="ARBA00007886"/>
    </source>
</evidence>
<evidence type="ECO:0000256" key="3">
    <source>
        <dbReference type="ARBA" id="ARBA00022544"/>
    </source>
</evidence>
<dbReference type="InterPro" id="IPR008844">
    <property type="entry name" value="Spore_GerAC-like"/>
</dbReference>
<keyword evidence="4" id="KW-0732">Signal</keyword>
<dbReference type="Proteomes" id="UP000030403">
    <property type="component" value="Unassembled WGS sequence"/>
</dbReference>
<keyword evidence="11" id="KW-1185">Reference proteome</keyword>
<reference evidence="10 11" key="1">
    <citation type="submission" date="2013-08" db="EMBL/GenBank/DDBJ databases">
        <authorList>
            <person name="Huang J."/>
            <person name="Wang G."/>
        </authorList>
    </citation>
    <scope>NUCLEOTIDE SEQUENCE [LARGE SCALE GENOMIC DNA]</scope>
    <source>
        <strain evidence="10 11">BH030004</strain>
    </source>
</reference>
<evidence type="ECO:0000256" key="4">
    <source>
        <dbReference type="ARBA" id="ARBA00022729"/>
    </source>
</evidence>
<evidence type="ECO:0000256" key="1">
    <source>
        <dbReference type="ARBA" id="ARBA00004635"/>
    </source>
</evidence>
<dbReference type="Gene3D" id="3.30.300.210">
    <property type="entry name" value="Nutrient germinant receptor protein C, domain 3"/>
    <property type="match status" value="1"/>
</dbReference>